<protein>
    <recommendedName>
        <fullName evidence="2">RNA 2',3'-cyclic phosphodiesterase</fullName>
        <shortName evidence="2">RNA 2',3'-CPDase</shortName>
        <ecNumber evidence="2">3.1.4.58</ecNumber>
    </recommendedName>
</protein>
<dbReference type="SUPFAM" id="SSF55144">
    <property type="entry name" value="LigT-like"/>
    <property type="match status" value="1"/>
</dbReference>
<gene>
    <name evidence="3" type="primary">ligT</name>
    <name evidence="3" type="ORF">ASN18_1017</name>
</gene>
<dbReference type="EC" id="3.1.4.58" evidence="2"/>
<dbReference type="HAMAP" id="MF_01940">
    <property type="entry name" value="RNA_CPDase"/>
    <property type="match status" value="1"/>
</dbReference>
<dbReference type="RefSeq" id="WP_085051667.1">
    <property type="nucleotide sequence ID" value="NZ_LNQR01000034.1"/>
</dbReference>
<dbReference type="GO" id="GO:0016874">
    <property type="term" value="F:ligase activity"/>
    <property type="evidence" value="ECO:0007669"/>
    <property type="project" value="UniProtKB-KW"/>
</dbReference>
<evidence type="ECO:0000313" key="4">
    <source>
        <dbReference type="Proteomes" id="UP000060487"/>
    </source>
</evidence>
<comment type="caution">
    <text evidence="3">The sequence shown here is derived from an EMBL/GenBank/DDBJ whole genome shotgun (WGS) entry which is preliminary data.</text>
</comment>
<feature type="short sequence motif" description="HXTX 2" evidence="2">
    <location>
        <begin position="127"/>
        <end position="130"/>
    </location>
</feature>
<feature type="active site" description="Proton donor" evidence="2">
    <location>
        <position position="41"/>
    </location>
</feature>
<dbReference type="EMBL" id="LNQR01000034">
    <property type="protein sequence ID" value="KWT90933.1"/>
    <property type="molecule type" value="Genomic_DNA"/>
</dbReference>
<dbReference type="NCBIfam" id="TIGR02258">
    <property type="entry name" value="2_5_ligase"/>
    <property type="match status" value="1"/>
</dbReference>
<dbReference type="InterPro" id="IPR004175">
    <property type="entry name" value="RNA_CPDase"/>
</dbReference>
<dbReference type="Pfam" id="PF13563">
    <property type="entry name" value="2_5_RNA_ligase2"/>
    <property type="match status" value="1"/>
</dbReference>
<comment type="similarity">
    <text evidence="2">Belongs to the 2H phosphoesterase superfamily. ThpR family.</text>
</comment>
<evidence type="ECO:0000256" key="1">
    <source>
        <dbReference type="ARBA" id="ARBA00022801"/>
    </source>
</evidence>
<dbReference type="InterPro" id="IPR009097">
    <property type="entry name" value="Cyclic_Pdiesterase"/>
</dbReference>
<feature type="short sequence motif" description="HXTX 1" evidence="2">
    <location>
        <begin position="41"/>
        <end position="44"/>
    </location>
</feature>
<evidence type="ECO:0000256" key="2">
    <source>
        <dbReference type="HAMAP-Rule" id="MF_01940"/>
    </source>
</evidence>
<comment type="catalytic activity">
    <reaction evidence="2">
        <text>a 3'-end 2',3'-cyclophospho-ribonucleotide-RNA + H2O = a 3'-end 2'-phospho-ribonucleotide-RNA + H(+)</text>
        <dbReference type="Rhea" id="RHEA:11828"/>
        <dbReference type="Rhea" id="RHEA-COMP:10464"/>
        <dbReference type="Rhea" id="RHEA-COMP:17353"/>
        <dbReference type="ChEBI" id="CHEBI:15377"/>
        <dbReference type="ChEBI" id="CHEBI:15378"/>
        <dbReference type="ChEBI" id="CHEBI:83064"/>
        <dbReference type="ChEBI" id="CHEBI:173113"/>
        <dbReference type="EC" id="3.1.4.58"/>
    </reaction>
</comment>
<keyword evidence="3" id="KW-0436">Ligase</keyword>
<comment type="function">
    <text evidence="2">Hydrolyzes RNA 2',3'-cyclic phosphodiester to an RNA 2'-phosphomonoester.</text>
</comment>
<dbReference type="PANTHER" id="PTHR35561:SF1">
    <property type="entry name" value="RNA 2',3'-CYCLIC PHOSPHODIESTERASE"/>
    <property type="match status" value="1"/>
</dbReference>
<feature type="active site" description="Proton acceptor" evidence="2">
    <location>
        <position position="127"/>
    </location>
</feature>
<evidence type="ECO:0000313" key="3">
    <source>
        <dbReference type="EMBL" id="KWT90933.1"/>
    </source>
</evidence>
<accession>A0ABR5SKS1</accession>
<dbReference type="Proteomes" id="UP000060487">
    <property type="component" value="Unassembled WGS sequence"/>
</dbReference>
<dbReference type="Gene3D" id="3.90.1140.10">
    <property type="entry name" value="Cyclic phosphodiesterase"/>
    <property type="match status" value="1"/>
</dbReference>
<sequence>MVRTFIAVDISEEQRAVIGQTVSTLKHTRSGVRWVRPENLHLTLKFLGSIDETSIDKISQVLKELSAGYAPFKMELKTIGAFSSLKRPDVIWIGVKKSLELETLAADIEQKLSVIGFKKEDRPYSPHLTIARVKNLKGYDEIYEKLKALSDKDFGACEVTEVSLMKSDLTPDGAQYTHLKSFRLKQASH</sequence>
<name>A0ABR5SKS1_9BACT</name>
<proteinExistence type="inferred from homology"/>
<dbReference type="PANTHER" id="PTHR35561">
    <property type="entry name" value="RNA 2',3'-CYCLIC PHOSPHODIESTERASE"/>
    <property type="match status" value="1"/>
</dbReference>
<keyword evidence="1 2" id="KW-0378">Hydrolase</keyword>
<organism evidence="3 4">
    <name type="scientific">Candidatus Magnetominusculus xianensis</name>
    <dbReference type="NCBI Taxonomy" id="1748249"/>
    <lineage>
        <taxon>Bacteria</taxon>
        <taxon>Pseudomonadati</taxon>
        <taxon>Nitrospirota</taxon>
        <taxon>Nitrospiria</taxon>
        <taxon>Nitrospirales</taxon>
        <taxon>Nitrospiraceae</taxon>
        <taxon>Candidatus Magnetominusculus</taxon>
    </lineage>
</organism>
<keyword evidence="4" id="KW-1185">Reference proteome</keyword>
<reference evidence="3 4" key="1">
    <citation type="submission" date="2015-11" db="EMBL/GenBank/DDBJ databases">
        <authorList>
            <person name="Lin W."/>
        </authorList>
    </citation>
    <scope>NUCLEOTIDE SEQUENCE [LARGE SCALE GENOMIC DNA]</scope>
    <source>
        <strain evidence="3 4">HCH-1</strain>
    </source>
</reference>